<protein>
    <recommendedName>
        <fullName evidence="4">40S ribosomal protein S6</fullName>
    </recommendedName>
</protein>
<dbReference type="Pfam" id="PF01092">
    <property type="entry name" value="Ribosomal_S6e"/>
    <property type="match status" value="1"/>
</dbReference>
<evidence type="ECO:0000313" key="6">
    <source>
        <dbReference type="EMBL" id="EKX40248.1"/>
    </source>
</evidence>
<dbReference type="GO" id="GO:0003735">
    <property type="term" value="F:structural constituent of ribosome"/>
    <property type="evidence" value="ECO:0007669"/>
    <property type="project" value="InterPro"/>
</dbReference>
<evidence type="ECO:0000256" key="5">
    <source>
        <dbReference type="SAM" id="MobiDB-lite"/>
    </source>
</evidence>
<dbReference type="InterPro" id="IPR018282">
    <property type="entry name" value="Ribosomal_eS6_CS"/>
</dbReference>
<dbReference type="Proteomes" id="UP000011087">
    <property type="component" value="Unassembled WGS sequence"/>
</dbReference>
<dbReference type="EnsemblProtists" id="EKX40248">
    <property type="protein sequence ID" value="EKX40248"/>
    <property type="gene ID" value="GUITHDRAFT_159969"/>
</dbReference>
<dbReference type="SMART" id="SM01405">
    <property type="entry name" value="Ribosomal_S6e"/>
    <property type="match status" value="1"/>
</dbReference>
<evidence type="ECO:0000256" key="2">
    <source>
        <dbReference type="ARBA" id="ARBA00022980"/>
    </source>
</evidence>
<feature type="compositionally biased region" description="Basic and acidic residues" evidence="5">
    <location>
        <begin position="160"/>
        <end position="170"/>
    </location>
</feature>
<dbReference type="InterPro" id="IPR014401">
    <property type="entry name" value="Ribosomal_eS6-like"/>
</dbReference>
<keyword evidence="8" id="KW-1185">Reference proteome</keyword>
<proteinExistence type="inferred from homology"/>
<keyword evidence="2 4" id="KW-0689">Ribosomal protein</keyword>
<evidence type="ECO:0000256" key="3">
    <source>
        <dbReference type="ARBA" id="ARBA00023274"/>
    </source>
</evidence>
<evidence type="ECO:0000256" key="1">
    <source>
        <dbReference type="ARBA" id="ARBA00009312"/>
    </source>
</evidence>
<reference evidence="7" key="3">
    <citation type="submission" date="2016-03" db="UniProtKB">
        <authorList>
            <consortium name="EnsemblProtists"/>
        </authorList>
    </citation>
    <scope>IDENTIFICATION</scope>
</reference>
<feature type="region of interest" description="Disordered" evidence="5">
    <location>
        <begin position="160"/>
        <end position="246"/>
    </location>
</feature>
<dbReference type="PROSITE" id="PS00578">
    <property type="entry name" value="RIBOSOMAL_S6E"/>
    <property type="match status" value="1"/>
</dbReference>
<dbReference type="PaxDb" id="55529-EKX40248"/>
<gene>
    <name evidence="6" type="primary">RPS6e</name>
    <name evidence="6" type="ORF">GUITHDRAFT_159969</name>
</gene>
<accession>L1IVH4</accession>
<dbReference type="GeneID" id="17296983"/>
<dbReference type="GO" id="GO:1990904">
    <property type="term" value="C:ribonucleoprotein complex"/>
    <property type="evidence" value="ECO:0007669"/>
    <property type="project" value="UniProtKB-KW"/>
</dbReference>
<feature type="compositionally biased region" description="Basic and acidic residues" evidence="5">
    <location>
        <begin position="193"/>
        <end position="231"/>
    </location>
</feature>
<dbReference type="PANTHER" id="PTHR11502">
    <property type="entry name" value="40S RIBOSOMAL PROTEIN S6"/>
    <property type="match status" value="1"/>
</dbReference>
<keyword evidence="3 4" id="KW-0687">Ribonucleoprotein</keyword>
<dbReference type="eggNOG" id="KOG1646">
    <property type="taxonomic scope" value="Eukaryota"/>
</dbReference>
<organism evidence="6">
    <name type="scientific">Guillardia theta (strain CCMP2712)</name>
    <name type="common">Cryptophyte</name>
    <dbReference type="NCBI Taxonomy" id="905079"/>
    <lineage>
        <taxon>Eukaryota</taxon>
        <taxon>Cryptophyceae</taxon>
        <taxon>Pyrenomonadales</taxon>
        <taxon>Geminigeraceae</taxon>
        <taxon>Guillardia</taxon>
    </lineage>
</organism>
<dbReference type="PIRSF" id="PIRSF002129">
    <property type="entry name" value="Ribosom_S6_euk"/>
    <property type="match status" value="1"/>
</dbReference>
<dbReference type="Gene3D" id="1.20.5.2650">
    <property type="match status" value="1"/>
</dbReference>
<comment type="similarity">
    <text evidence="1 4">Belongs to the eukaryotic ribosomal protein eS6 family.</text>
</comment>
<reference evidence="8" key="2">
    <citation type="submission" date="2012-11" db="EMBL/GenBank/DDBJ databases">
        <authorList>
            <person name="Kuo A."/>
            <person name="Curtis B.A."/>
            <person name="Tanifuji G."/>
            <person name="Burki F."/>
            <person name="Gruber A."/>
            <person name="Irimia M."/>
            <person name="Maruyama S."/>
            <person name="Arias M.C."/>
            <person name="Ball S.G."/>
            <person name="Gile G.H."/>
            <person name="Hirakawa Y."/>
            <person name="Hopkins J.F."/>
            <person name="Rensing S.A."/>
            <person name="Schmutz J."/>
            <person name="Symeonidi A."/>
            <person name="Elias M."/>
            <person name="Eveleigh R.J."/>
            <person name="Herman E.K."/>
            <person name="Klute M.J."/>
            <person name="Nakayama T."/>
            <person name="Obornik M."/>
            <person name="Reyes-Prieto A."/>
            <person name="Armbrust E.V."/>
            <person name="Aves S.J."/>
            <person name="Beiko R.G."/>
            <person name="Coutinho P."/>
            <person name="Dacks J.B."/>
            <person name="Durnford D.G."/>
            <person name="Fast N.M."/>
            <person name="Green B.R."/>
            <person name="Grisdale C."/>
            <person name="Hempe F."/>
            <person name="Henrissat B."/>
            <person name="Hoppner M.P."/>
            <person name="Ishida K.-I."/>
            <person name="Kim E."/>
            <person name="Koreny L."/>
            <person name="Kroth P.G."/>
            <person name="Liu Y."/>
            <person name="Malik S.-B."/>
            <person name="Maier U.G."/>
            <person name="McRose D."/>
            <person name="Mock T."/>
            <person name="Neilson J.A."/>
            <person name="Onodera N.T."/>
            <person name="Poole A.M."/>
            <person name="Pritham E.J."/>
            <person name="Richards T.A."/>
            <person name="Rocap G."/>
            <person name="Roy S.W."/>
            <person name="Sarai C."/>
            <person name="Schaack S."/>
            <person name="Shirato S."/>
            <person name="Slamovits C.H."/>
            <person name="Spencer D.F."/>
            <person name="Suzuki S."/>
            <person name="Worden A.Z."/>
            <person name="Zauner S."/>
            <person name="Barry K."/>
            <person name="Bell C."/>
            <person name="Bharti A.K."/>
            <person name="Crow J.A."/>
            <person name="Grimwood J."/>
            <person name="Kramer R."/>
            <person name="Lindquist E."/>
            <person name="Lucas S."/>
            <person name="Salamov A."/>
            <person name="McFadden G.I."/>
            <person name="Lane C.E."/>
            <person name="Keeling P.J."/>
            <person name="Gray M.W."/>
            <person name="Grigoriev I.V."/>
            <person name="Archibald J.M."/>
        </authorList>
    </citation>
    <scope>NUCLEOTIDE SEQUENCE</scope>
    <source>
        <strain evidence="8">CCMP2712</strain>
    </source>
</reference>
<sequence length="246" mass="28209">MKFNIANPATGCQKVLEVEDERKLREFYDKRMNQEVQGDVLGDEFKGYVFKISGGNDKQGFPMKQGVMTSKRVRLLLKKGSSCYRPRRKGERKRKSVRGCIVSSDIQVLNLLIVQKGEGELPGLTDTSVPRRLGPKRATRIRKLFALEKGDKLEKQYRLKREVSRGEGKKPTIKAPKVQRLVTPQRLQRRRAEKALKKASREKSKEDAKKYHDLVIKRKKEAKEKRAEQASKRRSQNSATKSGASK</sequence>
<dbReference type="EMBL" id="JH993033">
    <property type="protein sequence ID" value="EKX40248.1"/>
    <property type="molecule type" value="Genomic_DNA"/>
</dbReference>
<dbReference type="GO" id="GO:0006412">
    <property type="term" value="P:translation"/>
    <property type="evidence" value="ECO:0007669"/>
    <property type="project" value="InterPro"/>
</dbReference>
<dbReference type="OMA" id="KPRYKAP"/>
<evidence type="ECO:0000256" key="4">
    <source>
        <dbReference type="PIRNR" id="PIRNR002129"/>
    </source>
</evidence>
<dbReference type="InterPro" id="IPR001377">
    <property type="entry name" value="Ribosomal_eS6"/>
</dbReference>
<dbReference type="GO" id="GO:0005840">
    <property type="term" value="C:ribosome"/>
    <property type="evidence" value="ECO:0007669"/>
    <property type="project" value="UniProtKB-KW"/>
</dbReference>
<dbReference type="STRING" id="905079.L1IVH4"/>
<dbReference type="KEGG" id="gtt:GUITHDRAFT_159969"/>
<evidence type="ECO:0000313" key="8">
    <source>
        <dbReference type="Proteomes" id="UP000011087"/>
    </source>
</evidence>
<dbReference type="OrthoDB" id="10260596at2759"/>
<evidence type="ECO:0000313" key="7">
    <source>
        <dbReference type="EnsemblProtists" id="EKX40248"/>
    </source>
</evidence>
<name>L1IVH4_GUITC</name>
<dbReference type="HOGENOM" id="CLU_046346_0_1_1"/>
<dbReference type="AlphaFoldDB" id="L1IVH4"/>
<reference evidence="6 8" key="1">
    <citation type="journal article" date="2012" name="Nature">
        <title>Algal genomes reveal evolutionary mosaicism and the fate of nucleomorphs.</title>
        <authorList>
            <consortium name="DOE Joint Genome Institute"/>
            <person name="Curtis B.A."/>
            <person name="Tanifuji G."/>
            <person name="Burki F."/>
            <person name="Gruber A."/>
            <person name="Irimia M."/>
            <person name="Maruyama S."/>
            <person name="Arias M.C."/>
            <person name="Ball S.G."/>
            <person name="Gile G.H."/>
            <person name="Hirakawa Y."/>
            <person name="Hopkins J.F."/>
            <person name="Kuo A."/>
            <person name="Rensing S.A."/>
            <person name="Schmutz J."/>
            <person name="Symeonidi A."/>
            <person name="Elias M."/>
            <person name="Eveleigh R.J."/>
            <person name="Herman E.K."/>
            <person name="Klute M.J."/>
            <person name="Nakayama T."/>
            <person name="Obornik M."/>
            <person name="Reyes-Prieto A."/>
            <person name="Armbrust E.V."/>
            <person name="Aves S.J."/>
            <person name="Beiko R.G."/>
            <person name="Coutinho P."/>
            <person name="Dacks J.B."/>
            <person name="Durnford D.G."/>
            <person name="Fast N.M."/>
            <person name="Green B.R."/>
            <person name="Grisdale C.J."/>
            <person name="Hempel F."/>
            <person name="Henrissat B."/>
            <person name="Hoppner M.P."/>
            <person name="Ishida K."/>
            <person name="Kim E."/>
            <person name="Koreny L."/>
            <person name="Kroth P.G."/>
            <person name="Liu Y."/>
            <person name="Malik S.B."/>
            <person name="Maier U.G."/>
            <person name="McRose D."/>
            <person name="Mock T."/>
            <person name="Neilson J.A."/>
            <person name="Onodera N.T."/>
            <person name="Poole A.M."/>
            <person name="Pritham E.J."/>
            <person name="Richards T.A."/>
            <person name="Rocap G."/>
            <person name="Roy S.W."/>
            <person name="Sarai C."/>
            <person name="Schaack S."/>
            <person name="Shirato S."/>
            <person name="Slamovits C.H."/>
            <person name="Spencer D.F."/>
            <person name="Suzuki S."/>
            <person name="Worden A.Z."/>
            <person name="Zauner S."/>
            <person name="Barry K."/>
            <person name="Bell C."/>
            <person name="Bharti A.K."/>
            <person name="Crow J.A."/>
            <person name="Grimwood J."/>
            <person name="Kramer R."/>
            <person name="Lindquist E."/>
            <person name="Lucas S."/>
            <person name="Salamov A."/>
            <person name="McFadden G.I."/>
            <person name="Lane C.E."/>
            <person name="Keeling P.J."/>
            <person name="Gray M.W."/>
            <person name="Grigoriev I.V."/>
            <person name="Archibald J.M."/>
        </authorList>
    </citation>
    <scope>NUCLEOTIDE SEQUENCE</scope>
    <source>
        <strain evidence="6 8">CCMP2712</strain>
    </source>
</reference>
<dbReference type="RefSeq" id="XP_005827228.1">
    <property type="nucleotide sequence ID" value="XM_005827171.1"/>
</dbReference>
<feature type="compositionally biased region" description="Polar residues" evidence="5">
    <location>
        <begin position="236"/>
        <end position="246"/>
    </location>
</feature>